<organism evidence="14 15">
    <name type="scientific">Flagellimonas lutimaris</name>
    <dbReference type="NCBI Taxonomy" id="475082"/>
    <lineage>
        <taxon>Bacteria</taxon>
        <taxon>Pseudomonadati</taxon>
        <taxon>Bacteroidota</taxon>
        <taxon>Flavobacteriia</taxon>
        <taxon>Flavobacteriales</taxon>
        <taxon>Flavobacteriaceae</taxon>
        <taxon>Flagellimonas</taxon>
    </lineage>
</organism>
<dbReference type="GO" id="GO:0005576">
    <property type="term" value="C:extracellular region"/>
    <property type="evidence" value="ECO:0007669"/>
    <property type="project" value="InterPro"/>
</dbReference>
<evidence type="ECO:0000256" key="1">
    <source>
        <dbReference type="ARBA" id="ARBA00008833"/>
    </source>
</evidence>
<evidence type="ECO:0000256" key="7">
    <source>
        <dbReference type="ARBA" id="ARBA00052795"/>
    </source>
</evidence>
<proteinExistence type="inferred from homology"/>
<comment type="catalytic activity">
    <reaction evidence="7 10">
        <text>Hydrolysis of (1-&gt;2)-alpha-D-(4-O-methyl)glucuronosyl links in the main chain of hardwood xylans.</text>
        <dbReference type="EC" id="3.2.1.131"/>
    </reaction>
</comment>
<feature type="active site" description="Proton acceptor" evidence="9">
    <location>
        <position position="414"/>
    </location>
</feature>
<feature type="domain" description="Glycosyl hydrolase family 67 C-terminal" evidence="12">
    <location>
        <begin position="475"/>
        <end position="700"/>
    </location>
</feature>
<dbReference type="SUPFAM" id="SSF51445">
    <property type="entry name" value="(Trans)glycosidases"/>
    <property type="match status" value="1"/>
</dbReference>
<evidence type="ECO:0000256" key="8">
    <source>
        <dbReference type="PIRNR" id="PIRNR029900"/>
    </source>
</evidence>
<dbReference type="PIRSF" id="PIRSF029900">
    <property type="entry name" value="Alpha-glucuronds"/>
    <property type="match status" value="1"/>
</dbReference>
<dbReference type="InterPro" id="IPR005154">
    <property type="entry name" value="Glyco_hydro_67_aGlcAse_N"/>
</dbReference>
<comment type="caution">
    <text evidence="14">The sequence shown here is derived from an EMBL/GenBank/DDBJ whole genome shotgun (WGS) entry which is preliminary data.</text>
</comment>
<dbReference type="SUPFAM" id="SSF55545">
    <property type="entry name" value="beta-N-acetylhexosaminidase-like domain"/>
    <property type="match status" value="1"/>
</dbReference>
<evidence type="ECO:0000256" key="2">
    <source>
        <dbReference type="ARBA" id="ARBA00022651"/>
    </source>
</evidence>
<sequence length="726" mass="83436">MRHILKVIKLFLFCSTILLSTTVFSFSNGYDLWLKYHIISNVELLENYRKNLESVYLEDGGETLDIIRKELSMGLGGLLDETVSFKAFDTAENQLIVSKFGTLPEVFKNEVKMDLLKKEGYIIKSIKQGNQSYVLVTANSDLGLLYGTFHLLRALKMHESLDGLDIKESPKVDVRMLNHWDNLDRTIERGYAGFSIWNWQTLPDYIDQRYIDYARANASIGINGTALTNVNANALIITPQYLEKVKALADVFRPYGIKVYLTARFSAPMEIGGLSTADPLDPEVIQWWKDKAKEIYKSIPDFGGFLVKANSEGQPGPQNYGRTHLDGANLLADAVAPYNGVVMWRAFVYSEHDAEDRAKQAYTEFVPDDGKYRDNVLIQVKNGPIDFQPREPFHPLFGAMPNTPLMMEFQITKEYLGFATHLVYLPKLFEEVLQSDTYQKGKGSLVAKVVDGSLNNKKLTGMTGVANIGTDINWTGHPFGQADWYGFGRLAWNPYMDSKEIADEWLRCTFGNEKQFLEPVKKMMMESREAVVNYMNPLGLHHIFDTSHHYGPGPWVGNLSRPEWNPVYYHKADEEGIGFDRTKTGSDALSQYAPELEKMYADLDTCPEEYLLWFHHLPWDYKLKSGRTLWDGLGIKYQEGVDQVREMITIWENMKSYVDSDTHHQVSMLLDIQLKEAKWWRDACMLYFQTFSKMDFPKEMETPENTLEYYKSLKFPYAPGIRPRWD</sequence>
<dbReference type="FunFam" id="3.20.20.80:FF:000096">
    <property type="entry name" value="Xylan alpha-1,2-glucuronidase"/>
    <property type="match status" value="1"/>
</dbReference>
<dbReference type="Gene3D" id="3.90.1330.10">
    <property type="entry name" value="Alpha-glucuronidase, C-terminal domain"/>
    <property type="match status" value="1"/>
</dbReference>
<dbReference type="PANTHER" id="PTHR39207:SF1">
    <property type="entry name" value="ALPHA-GLUCURONIDASE A"/>
    <property type="match status" value="1"/>
</dbReference>
<dbReference type="InterPro" id="IPR011100">
    <property type="entry name" value="Glyco_hydro_67_cat"/>
</dbReference>
<dbReference type="Gene3D" id="3.30.379.10">
    <property type="entry name" value="Chitobiase/beta-hexosaminidase domain 2-like"/>
    <property type="match status" value="1"/>
</dbReference>
<dbReference type="Pfam" id="PF07477">
    <property type="entry name" value="Glyco_hydro_67C"/>
    <property type="match status" value="1"/>
</dbReference>
<dbReference type="GO" id="GO:2000886">
    <property type="term" value="P:glucuronoxylan catabolic process"/>
    <property type="evidence" value="ECO:0007669"/>
    <property type="project" value="UniProtKB-ARBA"/>
</dbReference>
<protein>
    <recommendedName>
        <fullName evidence="10">Xylan alpha-1,2-glucuronidase</fullName>
        <ecNumber evidence="10">3.2.1.131</ecNumber>
    </recommendedName>
</protein>
<reference evidence="14 15" key="1">
    <citation type="submission" date="2018-08" db="EMBL/GenBank/DDBJ databases">
        <title>Proposal of Muricauda 72 sp.nov. and Muricauda NH166 sp.nov., isolated from seawater.</title>
        <authorList>
            <person name="Cheng H."/>
            <person name="Wu Y.-H."/>
            <person name="Guo L.-L."/>
            <person name="Xu X.-W."/>
        </authorList>
    </citation>
    <scope>NUCLEOTIDE SEQUENCE [LARGE SCALE GENOMIC DNA]</scope>
    <source>
        <strain evidence="14 15">KCTC 22173</strain>
    </source>
</reference>
<dbReference type="InterPro" id="IPR037054">
    <property type="entry name" value="A-glucoronidase_C_sf"/>
</dbReference>
<dbReference type="EMBL" id="QXFH01000071">
    <property type="protein sequence ID" value="RIV34277.1"/>
    <property type="molecule type" value="Genomic_DNA"/>
</dbReference>
<feature type="domain" description="Alpha glucuronidase N-terminal" evidence="11">
    <location>
        <begin position="32"/>
        <end position="151"/>
    </location>
</feature>
<dbReference type="PANTHER" id="PTHR39207">
    <property type="entry name" value="ALPHA-GLUCURONIDASE A"/>
    <property type="match status" value="1"/>
</dbReference>
<feature type="active site" description="Proton acceptor" evidence="9">
    <location>
        <position position="386"/>
    </location>
</feature>
<dbReference type="InterPro" id="IPR017853">
    <property type="entry name" value="GH"/>
</dbReference>
<keyword evidence="3 8" id="KW-0378">Hydrolase</keyword>
<evidence type="ECO:0000256" key="5">
    <source>
        <dbReference type="ARBA" id="ARBA00023295"/>
    </source>
</evidence>
<evidence type="ECO:0000259" key="11">
    <source>
        <dbReference type="Pfam" id="PF03648"/>
    </source>
</evidence>
<keyword evidence="5 8" id="KW-0326">Glycosidase</keyword>
<keyword evidence="2 8" id="KW-0858">Xylan degradation</keyword>
<feature type="active site" description="Proton donor" evidence="9">
    <location>
        <position position="312"/>
    </location>
</feature>
<dbReference type="GO" id="GO:0046559">
    <property type="term" value="F:alpha-glucuronidase activity"/>
    <property type="evidence" value="ECO:0007669"/>
    <property type="project" value="InterPro"/>
</dbReference>
<evidence type="ECO:0000256" key="4">
    <source>
        <dbReference type="ARBA" id="ARBA00023277"/>
    </source>
</evidence>
<evidence type="ECO:0000256" key="10">
    <source>
        <dbReference type="RuleBase" id="RU361198"/>
    </source>
</evidence>
<dbReference type="RefSeq" id="WP_119607898.1">
    <property type="nucleotide sequence ID" value="NZ_QXFH01000071.1"/>
</dbReference>
<dbReference type="GO" id="GO:0033939">
    <property type="term" value="F:xylan alpha-1,2-glucuronosidase activity"/>
    <property type="evidence" value="ECO:0007669"/>
    <property type="project" value="UniProtKB-EC"/>
</dbReference>
<dbReference type="Proteomes" id="UP000266067">
    <property type="component" value="Unassembled WGS sequence"/>
</dbReference>
<evidence type="ECO:0000256" key="3">
    <source>
        <dbReference type="ARBA" id="ARBA00022801"/>
    </source>
</evidence>
<evidence type="ECO:0000256" key="9">
    <source>
        <dbReference type="PIRSR" id="PIRSR029900-1"/>
    </source>
</evidence>
<dbReference type="InterPro" id="IPR029018">
    <property type="entry name" value="Hex-like_dom2"/>
</dbReference>
<evidence type="ECO:0000259" key="12">
    <source>
        <dbReference type="Pfam" id="PF07477"/>
    </source>
</evidence>
<dbReference type="OrthoDB" id="339499at2"/>
<keyword evidence="4 10" id="KW-0119">Carbohydrate metabolism</keyword>
<evidence type="ECO:0000313" key="15">
    <source>
        <dbReference type="Proteomes" id="UP000266067"/>
    </source>
</evidence>
<dbReference type="Gene3D" id="3.20.20.80">
    <property type="entry name" value="Glycosidases"/>
    <property type="match status" value="1"/>
</dbReference>
<dbReference type="Pfam" id="PF03648">
    <property type="entry name" value="Glyco_hydro_67N"/>
    <property type="match status" value="1"/>
</dbReference>
<comment type="similarity">
    <text evidence="1 8 10">Belongs to the glycosyl hydrolase 67 family.</text>
</comment>
<dbReference type="InterPro" id="IPR011099">
    <property type="entry name" value="Glyco_hydro_67_C"/>
</dbReference>
<dbReference type="EC" id="3.2.1.131" evidence="10"/>
<dbReference type="AlphaFoldDB" id="A0A3A1N9D4"/>
<evidence type="ECO:0000256" key="6">
    <source>
        <dbReference type="ARBA" id="ARBA00023326"/>
    </source>
</evidence>
<dbReference type="InterPro" id="IPR011395">
    <property type="entry name" value="Glyco_hydro_67_aGlcAse"/>
</dbReference>
<keyword evidence="15" id="KW-1185">Reference proteome</keyword>
<feature type="domain" description="Glycosyl hydrolase family 67 catalytic" evidence="13">
    <location>
        <begin position="156"/>
        <end position="474"/>
    </location>
</feature>
<evidence type="ECO:0000313" key="14">
    <source>
        <dbReference type="EMBL" id="RIV34277.1"/>
    </source>
</evidence>
<name>A0A3A1N9D4_9FLAO</name>
<accession>A0A3A1N9D4</accession>
<dbReference type="Pfam" id="PF07488">
    <property type="entry name" value="Glyco_hydro_67M"/>
    <property type="match status" value="1"/>
</dbReference>
<evidence type="ECO:0000259" key="13">
    <source>
        <dbReference type="Pfam" id="PF07488"/>
    </source>
</evidence>
<comment type="subunit">
    <text evidence="10">Homodimer.</text>
</comment>
<keyword evidence="6 10" id="KW-0624">Polysaccharide degradation</keyword>
<gene>
    <name evidence="14" type="ORF">D2V08_09640</name>
</gene>